<dbReference type="InterPro" id="IPR035234">
    <property type="entry name" value="IgGFc-bd_N"/>
</dbReference>
<dbReference type="PANTHER" id="PTHR46534">
    <property type="entry name" value="IGGFC_BINDING DOMAIN-CONTAINING PROTEIN"/>
    <property type="match status" value="1"/>
</dbReference>
<sequence>MRHFNKAPLAAVLVPLATVALLTGCPGLLGNTTAGAEGDTSTTTTSGTTPPSTLPDLTTTGFMLECYPGTMRCDPQNPGVVQECKDTGLAWESTACTGLEQCVEKIAENTAECVGACEEIDNPTSVGCEFLAIRMNSFNYDEGDKDVVIVGNTDTTRTAQIQLYFTPNNSFTEEPLFEPVLLGPGESHIFDLVNDPLKGYTAFRTGGVFRVESDLPVTAYLHSALKNTASNDSSMLLPLPTLRQDYVIASYPGYADKDKPDEINGRPSYFDVIAVEDDTTVEWVSPRDTAAQGVLIPAVPAGEKGTMKLNRFDVLQVGASSATNMNSSTHDLSGTVVSANKKIWVVGATECAFVPFGTGYCNHLQEQMIPLEYWGKKYVGPHSPARAGEKHYWRIYAGKDGVTVTVESNDAGVKVPPITLVKRGDWKELEIPHGVSLIFTATGPILPVQYLAGGTSADKIGDPAMYQMIAVEQWLRRYVVVTGINYDLNYAQILRKKGSAPVTINGQTVGDYYLINGTGPDNQWEVADFPLADGADANTYVAESDDPFNIVVLGYNKLTPQQSAYAYPGGMNLKKIYDP</sequence>
<dbReference type="Proteomes" id="UP001164459">
    <property type="component" value="Chromosome"/>
</dbReference>
<feature type="signal peptide" evidence="2">
    <location>
        <begin position="1"/>
        <end position="36"/>
    </location>
</feature>
<dbReference type="Pfam" id="PF17517">
    <property type="entry name" value="IgGFc_binding"/>
    <property type="match status" value="1"/>
</dbReference>
<feature type="chain" id="PRO_5045740450" evidence="2">
    <location>
        <begin position="37"/>
        <end position="579"/>
    </location>
</feature>
<name>A0ABY7H0R1_9BACT</name>
<accession>A0ABY7H0R1</accession>
<protein>
    <submittedName>
        <fullName evidence="4">IgGFc-binding protein</fullName>
    </submittedName>
</protein>
<feature type="domain" description="IgGFc-binding protein N-terminal" evidence="3">
    <location>
        <begin position="232"/>
        <end position="554"/>
    </location>
</feature>
<dbReference type="PANTHER" id="PTHR46534:SF1">
    <property type="entry name" value="IGGFC-BINDING PROTEIN N-TERMINAL DOMAIN-CONTAINING PROTEIN"/>
    <property type="match status" value="1"/>
</dbReference>
<gene>
    <name evidence="4" type="ORF">O0S08_41845</name>
</gene>
<evidence type="ECO:0000256" key="1">
    <source>
        <dbReference type="SAM" id="MobiDB-lite"/>
    </source>
</evidence>
<proteinExistence type="predicted"/>
<organism evidence="4 5">
    <name type="scientific">Nannocystis punicea</name>
    <dbReference type="NCBI Taxonomy" id="2995304"/>
    <lineage>
        <taxon>Bacteria</taxon>
        <taxon>Pseudomonadati</taxon>
        <taxon>Myxococcota</taxon>
        <taxon>Polyangia</taxon>
        <taxon>Nannocystales</taxon>
        <taxon>Nannocystaceae</taxon>
        <taxon>Nannocystis</taxon>
    </lineage>
</organism>
<evidence type="ECO:0000259" key="3">
    <source>
        <dbReference type="Pfam" id="PF17517"/>
    </source>
</evidence>
<evidence type="ECO:0000256" key="2">
    <source>
        <dbReference type="SAM" id="SignalP"/>
    </source>
</evidence>
<dbReference type="RefSeq" id="WP_269035119.1">
    <property type="nucleotide sequence ID" value="NZ_CP114040.1"/>
</dbReference>
<dbReference type="EMBL" id="CP114040">
    <property type="protein sequence ID" value="WAS92763.1"/>
    <property type="molecule type" value="Genomic_DNA"/>
</dbReference>
<evidence type="ECO:0000313" key="5">
    <source>
        <dbReference type="Proteomes" id="UP001164459"/>
    </source>
</evidence>
<keyword evidence="5" id="KW-1185">Reference proteome</keyword>
<dbReference type="PROSITE" id="PS51257">
    <property type="entry name" value="PROKAR_LIPOPROTEIN"/>
    <property type="match status" value="1"/>
</dbReference>
<keyword evidence="2" id="KW-0732">Signal</keyword>
<evidence type="ECO:0000313" key="4">
    <source>
        <dbReference type="EMBL" id="WAS92763.1"/>
    </source>
</evidence>
<feature type="region of interest" description="Disordered" evidence="1">
    <location>
        <begin position="33"/>
        <end position="54"/>
    </location>
</feature>
<reference evidence="4" key="1">
    <citation type="submission" date="2022-11" db="EMBL/GenBank/DDBJ databases">
        <title>Minimal conservation of predation-associated metabolite biosynthetic gene clusters underscores biosynthetic potential of Myxococcota including descriptions for ten novel species: Archangium lansinium sp. nov., Myxococcus landrumus sp. nov., Nannocystis bai.</title>
        <authorList>
            <person name="Ahearne A."/>
            <person name="Stevens C."/>
            <person name="Dowd S."/>
        </authorList>
    </citation>
    <scope>NUCLEOTIDE SEQUENCE</scope>
    <source>
        <strain evidence="4">Fl3</strain>
    </source>
</reference>